<sequence length="819" mass="91615">SITPENVCVSVSGNSSVVSSERYKQKTASTALELCCLASIWRISDSLSNKMDELLLLSWINKDFSNSAALCFTESWLNDAIPDNALNLPSCQLFRTDPVTESGKLCGGGTCFYINERPKLKSAKPVVRTVKTWTSKTDQDLQACFDCTALACFKRSIIIIPKKSKITGLNDYRPVALTSVVMKLFERLVLAYLKNLTGPLLEPLQFAYRTNRSVDDAVKMGLHFILQHLDKSGTYVRLLFVDFSSAFNTIMPTLLQTKLTQFSVPSAICSAEPYKMAVTFRSALSKMATYPEVLMATNFLTGPTTSQGTSLKLLCKIPESSSHHYSTPSSTCYILPDHQRFCHFLHREDPPDLHASPNFIYITQSALRYYSFVEASLNCSSRRGFANYRSCNPTTCPLDPIPSTMLQTISPDLLPFITTVINGSLTSGHVPTAFKKDRVIPILKKLALDPSDISTYNDCASEDSFELHSVDLELEAVEKQIHDLQVKQAQLQQRKATLESSRTDAHLSQAQRKDAARRGFVHSGAGVPRSLDTAAGEGVPAILKKNIRAVVLHAGTNDIRLRQTEILKKDFRSLMKKVCTTSPTTRIIVSGPLPTFQQGIERFSRLFAFNEWLQSWCQDQKLPGIFSRRVLASTVLMACTQAESSQTTSPGHYAPSDCAAFDTIDHNILIDCLQNHIVNSSDIMELHVRTVKHGGDVTMECDISSVTEKDILVWYRQRSGKVPQYFAKPYQGNLGYRFPEGFNDNRFSISVNDHKFDLKIKEIKVDDVGEYFCGESEGSVVKFTSRTHLQFEGKQFCSDNLLIPDQHFNQNYVYICIKC</sequence>
<dbReference type="InterPro" id="IPR013106">
    <property type="entry name" value="Ig_V-set"/>
</dbReference>
<feature type="domain" description="Ig-like" evidence="2">
    <location>
        <begin position="694"/>
        <end position="773"/>
    </location>
</feature>
<name>A0AAE0Q8R2_9TELE</name>
<dbReference type="SUPFAM" id="SSF52266">
    <property type="entry name" value="SGNH hydrolase"/>
    <property type="match status" value="1"/>
</dbReference>
<evidence type="ECO:0000313" key="4">
    <source>
        <dbReference type="Proteomes" id="UP001274896"/>
    </source>
</evidence>
<dbReference type="SMART" id="SM00406">
    <property type="entry name" value="IGv"/>
    <property type="match status" value="1"/>
</dbReference>
<dbReference type="InterPro" id="IPR007110">
    <property type="entry name" value="Ig-like_dom"/>
</dbReference>
<evidence type="ECO:0000313" key="3">
    <source>
        <dbReference type="EMBL" id="KAK3516443.1"/>
    </source>
</evidence>
<dbReference type="Gene3D" id="2.60.40.10">
    <property type="entry name" value="Immunoglobulins"/>
    <property type="match status" value="1"/>
</dbReference>
<comment type="caution">
    <text evidence="3">The sequence shown here is derived from an EMBL/GenBank/DDBJ whole genome shotgun (WGS) entry which is preliminary data.</text>
</comment>
<dbReference type="PANTHER" id="PTHR47510:SF3">
    <property type="entry name" value="ENDO_EXONUCLEASE_PHOSPHATASE DOMAIN-CONTAINING PROTEIN"/>
    <property type="match status" value="1"/>
</dbReference>
<dbReference type="EMBL" id="JAUCMX010000019">
    <property type="protein sequence ID" value="KAK3516443.1"/>
    <property type="molecule type" value="Genomic_DNA"/>
</dbReference>
<dbReference type="Gene3D" id="3.40.50.12700">
    <property type="match status" value="1"/>
</dbReference>
<dbReference type="InterPro" id="IPR036179">
    <property type="entry name" value="Ig-like_dom_sf"/>
</dbReference>
<proteinExistence type="predicted"/>
<dbReference type="Pfam" id="PF07686">
    <property type="entry name" value="V-set"/>
    <property type="match status" value="1"/>
</dbReference>
<organism evidence="3 4">
    <name type="scientific">Hemibagrus guttatus</name>
    <dbReference type="NCBI Taxonomy" id="175788"/>
    <lineage>
        <taxon>Eukaryota</taxon>
        <taxon>Metazoa</taxon>
        <taxon>Chordata</taxon>
        <taxon>Craniata</taxon>
        <taxon>Vertebrata</taxon>
        <taxon>Euteleostomi</taxon>
        <taxon>Actinopterygii</taxon>
        <taxon>Neopterygii</taxon>
        <taxon>Teleostei</taxon>
        <taxon>Ostariophysi</taxon>
        <taxon>Siluriformes</taxon>
        <taxon>Bagridae</taxon>
        <taxon>Hemibagrus</taxon>
    </lineage>
</organism>
<dbReference type="AlphaFoldDB" id="A0AAE0Q8R2"/>
<dbReference type="Pfam" id="PF00078">
    <property type="entry name" value="RVT_1"/>
    <property type="match status" value="1"/>
</dbReference>
<dbReference type="PROSITE" id="PS50835">
    <property type="entry name" value="IG_LIKE"/>
    <property type="match status" value="1"/>
</dbReference>
<dbReference type="InterPro" id="IPR013783">
    <property type="entry name" value="Ig-like_fold"/>
</dbReference>
<protein>
    <recommendedName>
        <fullName evidence="2">Ig-like domain-containing protein</fullName>
    </recommendedName>
</protein>
<dbReference type="PANTHER" id="PTHR47510">
    <property type="entry name" value="REVERSE TRANSCRIPTASE DOMAIN-CONTAINING PROTEIN"/>
    <property type="match status" value="1"/>
</dbReference>
<dbReference type="CDD" id="cd00229">
    <property type="entry name" value="SGNH_hydrolase"/>
    <property type="match status" value="1"/>
</dbReference>
<dbReference type="SUPFAM" id="SSF48726">
    <property type="entry name" value="Immunoglobulin"/>
    <property type="match status" value="1"/>
</dbReference>
<feature type="coiled-coil region" evidence="1">
    <location>
        <begin position="467"/>
        <end position="501"/>
    </location>
</feature>
<dbReference type="InterPro" id="IPR000477">
    <property type="entry name" value="RT_dom"/>
</dbReference>
<dbReference type="SMART" id="SM00409">
    <property type="entry name" value="IG"/>
    <property type="match status" value="1"/>
</dbReference>
<keyword evidence="1" id="KW-0175">Coiled coil</keyword>
<keyword evidence="4" id="KW-1185">Reference proteome</keyword>
<dbReference type="InterPro" id="IPR003599">
    <property type="entry name" value="Ig_sub"/>
</dbReference>
<accession>A0AAE0Q8R2</accession>
<dbReference type="CDD" id="cd00099">
    <property type="entry name" value="IgV"/>
    <property type="match status" value="1"/>
</dbReference>
<dbReference type="Proteomes" id="UP001274896">
    <property type="component" value="Unassembled WGS sequence"/>
</dbReference>
<evidence type="ECO:0000259" key="2">
    <source>
        <dbReference type="PROSITE" id="PS50835"/>
    </source>
</evidence>
<evidence type="ECO:0000256" key="1">
    <source>
        <dbReference type="SAM" id="Coils"/>
    </source>
</evidence>
<reference evidence="3" key="1">
    <citation type="submission" date="2023-06" db="EMBL/GenBank/DDBJ databases">
        <title>Male Hemibagrus guttatus genome.</title>
        <authorList>
            <person name="Bian C."/>
        </authorList>
    </citation>
    <scope>NUCLEOTIDE SEQUENCE</scope>
    <source>
        <strain evidence="3">Male_cb2023</strain>
        <tissue evidence="3">Muscle</tissue>
    </source>
</reference>
<gene>
    <name evidence="3" type="ORF">QTP70_014189</name>
</gene>
<feature type="non-terminal residue" evidence="3">
    <location>
        <position position="1"/>
    </location>
</feature>